<gene>
    <name evidence="3" type="ORF">CTI12_AA292540</name>
</gene>
<dbReference type="AlphaFoldDB" id="A0A2U1N9F6"/>
<dbReference type="OrthoDB" id="1411153at2759"/>
<name>A0A2U1N9F6_ARTAN</name>
<keyword evidence="4" id="KW-1185">Reference proteome</keyword>
<accession>A0A2U1N9F6</accession>
<dbReference type="Proteomes" id="UP000245207">
    <property type="component" value="Unassembled WGS sequence"/>
</dbReference>
<comment type="caution">
    <text evidence="3">The sequence shown here is derived from an EMBL/GenBank/DDBJ whole genome shotgun (WGS) entry which is preliminary data.</text>
</comment>
<dbReference type="PANTHER" id="PTHR48258">
    <property type="entry name" value="DUF4218 DOMAIN-CONTAINING PROTEIN-RELATED"/>
    <property type="match status" value="1"/>
</dbReference>
<organism evidence="3 4">
    <name type="scientific">Artemisia annua</name>
    <name type="common">Sweet wormwood</name>
    <dbReference type="NCBI Taxonomy" id="35608"/>
    <lineage>
        <taxon>Eukaryota</taxon>
        <taxon>Viridiplantae</taxon>
        <taxon>Streptophyta</taxon>
        <taxon>Embryophyta</taxon>
        <taxon>Tracheophyta</taxon>
        <taxon>Spermatophyta</taxon>
        <taxon>Magnoliopsida</taxon>
        <taxon>eudicotyledons</taxon>
        <taxon>Gunneridae</taxon>
        <taxon>Pentapetalae</taxon>
        <taxon>asterids</taxon>
        <taxon>campanulids</taxon>
        <taxon>Asterales</taxon>
        <taxon>Asteraceae</taxon>
        <taxon>Asteroideae</taxon>
        <taxon>Anthemideae</taxon>
        <taxon>Artemisiinae</taxon>
        <taxon>Artemisia</taxon>
    </lineage>
</organism>
<evidence type="ECO:0000259" key="2">
    <source>
        <dbReference type="Pfam" id="PF13963"/>
    </source>
</evidence>
<reference evidence="3 4" key="1">
    <citation type="journal article" date="2018" name="Mol. Plant">
        <title>The genome of Artemisia annua provides insight into the evolution of Asteraceae family and artemisinin biosynthesis.</title>
        <authorList>
            <person name="Shen Q."/>
            <person name="Zhang L."/>
            <person name="Liao Z."/>
            <person name="Wang S."/>
            <person name="Yan T."/>
            <person name="Shi P."/>
            <person name="Liu M."/>
            <person name="Fu X."/>
            <person name="Pan Q."/>
            <person name="Wang Y."/>
            <person name="Lv Z."/>
            <person name="Lu X."/>
            <person name="Zhang F."/>
            <person name="Jiang W."/>
            <person name="Ma Y."/>
            <person name="Chen M."/>
            <person name="Hao X."/>
            <person name="Li L."/>
            <person name="Tang Y."/>
            <person name="Lv G."/>
            <person name="Zhou Y."/>
            <person name="Sun X."/>
            <person name="Brodelius P.E."/>
            <person name="Rose J.K.C."/>
            <person name="Tang K."/>
        </authorList>
    </citation>
    <scope>NUCLEOTIDE SEQUENCE [LARGE SCALE GENOMIC DNA]</scope>
    <source>
        <strain evidence="4">cv. Huhao1</strain>
        <tissue evidence="3">Leaf</tissue>
    </source>
</reference>
<evidence type="ECO:0000313" key="3">
    <source>
        <dbReference type="EMBL" id="PWA70140.1"/>
    </source>
</evidence>
<protein>
    <submittedName>
        <fullName evidence="3">Transposon, En/Spm-like, Transposase-associated domain protein</fullName>
    </submittedName>
</protein>
<dbReference type="InterPro" id="IPR029480">
    <property type="entry name" value="Transpos_assoc"/>
</dbReference>
<proteinExistence type="predicted"/>
<evidence type="ECO:0000256" key="1">
    <source>
        <dbReference type="SAM" id="MobiDB-lite"/>
    </source>
</evidence>
<evidence type="ECO:0000313" key="4">
    <source>
        <dbReference type="Proteomes" id="UP000245207"/>
    </source>
</evidence>
<sequence length="487" mass="56538">MAVKFASLLAEFCGFLCMLMAANTPLYLLNCGAFRVMSTHTNRDWMYKNRKINGYISKDWCNLVDILFLDVVFSNQANIEEKTIDGEAVCRIKCPCRKCEATPYKTREEVKLHLSNWGFMPDYETWREHGEAETQSTNYVGQCSNPIEDDEDDGCTRMVLDNMFPNDFGHQQSQSTNWEEQEPNPHAKEMYQMLQAADEPLWNGCQKLSRLEAATHALNWKSEYNISESAYNGMLQMWKRSLPDGAKLVDETRLNRDPRNFAPDIIGSSSTQNLSIFKVPSKRLRDKSGKDDYFTNADLLKAHTYILLNCEEVMPTLCLFNHWVSDVHPGFVEVTRDRYKEENFAQWFEEYVRQSQDETATQLKDLARGPVRKYRSHNGYFVNGYKFHTRSYDSVSDVSDDENLDEERFFQENDRVMSTPSTSTNEEIEPICLVIEGEVEEVDNIIYEEDIDEEGEFEDLDYDSDEDMEDELSLSDHSSDDDYSMPL</sequence>
<dbReference type="Pfam" id="PF13963">
    <property type="entry name" value="Transpos_assoc"/>
    <property type="match status" value="1"/>
</dbReference>
<dbReference type="EMBL" id="PKPP01003298">
    <property type="protein sequence ID" value="PWA70140.1"/>
    <property type="molecule type" value="Genomic_DNA"/>
</dbReference>
<dbReference type="PANTHER" id="PTHR48258:SF4">
    <property type="entry name" value="DUF4216 DOMAIN-CONTAINING PROTEIN"/>
    <property type="match status" value="1"/>
</dbReference>
<feature type="domain" description="Transposase-associated" evidence="2">
    <location>
        <begin position="43"/>
        <end position="131"/>
    </location>
</feature>
<feature type="region of interest" description="Disordered" evidence="1">
    <location>
        <begin position="447"/>
        <end position="487"/>
    </location>
</feature>
<dbReference type="STRING" id="35608.A0A2U1N9F6"/>